<dbReference type="RefSeq" id="WP_013506327.1">
    <property type="nucleotide sequence ID" value="NC_014836.1"/>
</dbReference>
<dbReference type="GO" id="GO:0007165">
    <property type="term" value="P:signal transduction"/>
    <property type="evidence" value="ECO:0007669"/>
    <property type="project" value="UniProtKB-KW"/>
</dbReference>
<dbReference type="PANTHER" id="PTHR43531:SF11">
    <property type="entry name" value="METHYL-ACCEPTING CHEMOTAXIS PROTEIN 3"/>
    <property type="match status" value="1"/>
</dbReference>
<keyword evidence="5" id="KW-1133">Transmembrane helix</keyword>
<dbReference type="GO" id="GO:0006935">
    <property type="term" value="P:chemotaxis"/>
    <property type="evidence" value="ECO:0007669"/>
    <property type="project" value="UniProtKB-KW"/>
</dbReference>
<evidence type="ECO:0000313" key="8">
    <source>
        <dbReference type="Proteomes" id="UP000002572"/>
    </source>
</evidence>
<sequence length="559" mass="61114">MSRTGSSTMKLRTRIILLTALLMAGIIIVGISGYRGIDNLSMRTQNIGEVRIPGMIALANLNTERMVIRAQTLDVMQHERNFQAQGQFQDIFRQRQASWKNIDANWQTVANLPRQSEAGRRAWTELQQQYQAWRAVYVELDAIIEKLIAQRTPAVQQELFEQYRVTVQRMVPLSDAMGATMQAMVDNNIVVTNNAARDAVEHGLFLERFILLVVLTVILVALILAGYIIQSSNRIIVNAIRAISDANNQVVSASDQIASASSSLAEGASEQANSVEEVTATTEEATSINNQNAENIREADQLANQATGAANLGYEKIQMLMASMEEVSASSERISHIIKTIDEIAFQTNLLALNAAVEAARAGEHGLGFAVVAEEVKSLAQRSANAARETAEIIQRTISQIRQGNHMAEETNTAFDEIRQQIKKTSELISEITVSVKEQSEGMNQIATAMSQIDKVTQQNAASSEEAAAGAEQLNAQAVAMLQSVAEVAAFVGYSMGSASAHRAQSSGTRKNPVRQLAPAFAPSAAKPAEQKGKAISQRQRNNSRDEIYPLDDEDLREF</sequence>
<dbReference type="InterPro" id="IPR004089">
    <property type="entry name" value="MCPsignal_dom"/>
</dbReference>
<dbReference type="STRING" id="653733.Selin_1718"/>
<dbReference type="InParanoid" id="E6W0V2"/>
<dbReference type="InterPro" id="IPR051310">
    <property type="entry name" value="MCP_chemotaxis"/>
</dbReference>
<feature type="compositionally biased region" description="Acidic residues" evidence="4">
    <location>
        <begin position="549"/>
        <end position="559"/>
    </location>
</feature>
<evidence type="ECO:0000256" key="2">
    <source>
        <dbReference type="ARBA" id="ARBA00029447"/>
    </source>
</evidence>
<comment type="similarity">
    <text evidence="2">Belongs to the methyl-accepting chemotaxis (MCP) protein family.</text>
</comment>
<keyword evidence="8" id="KW-1185">Reference proteome</keyword>
<dbReference type="Pfam" id="PF00015">
    <property type="entry name" value="MCPsignal"/>
    <property type="match status" value="1"/>
</dbReference>
<dbReference type="Gene3D" id="1.10.287.950">
    <property type="entry name" value="Methyl-accepting chemotaxis protein"/>
    <property type="match status" value="1"/>
</dbReference>
<evidence type="ECO:0000256" key="5">
    <source>
        <dbReference type="SAM" id="Phobius"/>
    </source>
</evidence>
<gene>
    <name evidence="7" type="ordered locus">Selin_1718</name>
</gene>
<keyword evidence="3" id="KW-0807">Transducer</keyword>
<evidence type="ECO:0000256" key="4">
    <source>
        <dbReference type="SAM" id="MobiDB-lite"/>
    </source>
</evidence>
<evidence type="ECO:0000256" key="1">
    <source>
        <dbReference type="ARBA" id="ARBA00022500"/>
    </source>
</evidence>
<dbReference type="PROSITE" id="PS50111">
    <property type="entry name" value="CHEMOTAXIS_TRANSDUC_2"/>
    <property type="match status" value="1"/>
</dbReference>
<evidence type="ECO:0000313" key="7">
    <source>
        <dbReference type="EMBL" id="ADU66447.1"/>
    </source>
</evidence>
<dbReference type="CDD" id="cd11386">
    <property type="entry name" value="MCP_signal"/>
    <property type="match status" value="1"/>
</dbReference>
<keyword evidence="5" id="KW-0472">Membrane</keyword>
<protein>
    <submittedName>
        <fullName evidence="7">Chemotaxis sensory transducer</fullName>
    </submittedName>
</protein>
<dbReference type="SUPFAM" id="SSF58104">
    <property type="entry name" value="Methyl-accepting chemotaxis protein (MCP) signaling domain"/>
    <property type="match status" value="1"/>
</dbReference>
<dbReference type="SMART" id="SM00283">
    <property type="entry name" value="MA"/>
    <property type="match status" value="1"/>
</dbReference>
<feature type="compositionally biased region" description="Low complexity" evidence="4">
    <location>
        <begin position="518"/>
        <end position="528"/>
    </location>
</feature>
<dbReference type="KEGG" id="din:Selin_1718"/>
<name>E6W0V2_DESIS</name>
<dbReference type="Pfam" id="PF12729">
    <property type="entry name" value="4HB_MCP_1"/>
    <property type="match status" value="1"/>
</dbReference>
<proteinExistence type="inferred from homology"/>
<feature type="transmembrane region" description="Helical" evidence="5">
    <location>
        <begin position="209"/>
        <end position="229"/>
    </location>
</feature>
<dbReference type="GO" id="GO:0004888">
    <property type="term" value="F:transmembrane signaling receptor activity"/>
    <property type="evidence" value="ECO:0007669"/>
    <property type="project" value="TreeGrafter"/>
</dbReference>
<organism evidence="7 8">
    <name type="scientific">Desulfurispirillum indicum (strain ATCC BAA-1389 / DSM 22839 / S5)</name>
    <dbReference type="NCBI Taxonomy" id="653733"/>
    <lineage>
        <taxon>Bacteria</taxon>
        <taxon>Pseudomonadati</taxon>
        <taxon>Chrysiogenota</taxon>
        <taxon>Chrysiogenia</taxon>
        <taxon>Chrysiogenales</taxon>
        <taxon>Chrysiogenaceae</taxon>
        <taxon>Desulfurispirillum</taxon>
    </lineage>
</organism>
<feature type="transmembrane region" description="Helical" evidence="5">
    <location>
        <begin position="15"/>
        <end position="34"/>
    </location>
</feature>
<keyword evidence="5" id="KW-0812">Transmembrane</keyword>
<evidence type="ECO:0000256" key="3">
    <source>
        <dbReference type="PROSITE-ProRule" id="PRU00284"/>
    </source>
</evidence>
<dbReference type="InterPro" id="IPR024478">
    <property type="entry name" value="HlyB_4HB_MCP"/>
</dbReference>
<dbReference type="HOGENOM" id="CLU_000445_107_16_0"/>
<keyword evidence="1" id="KW-0145">Chemotaxis</keyword>
<dbReference type="AlphaFoldDB" id="E6W0V2"/>
<feature type="domain" description="Methyl-accepting transducer" evidence="6">
    <location>
        <begin position="246"/>
        <end position="475"/>
    </location>
</feature>
<dbReference type="PANTHER" id="PTHR43531">
    <property type="entry name" value="PROTEIN ICFG"/>
    <property type="match status" value="1"/>
</dbReference>
<feature type="region of interest" description="Disordered" evidence="4">
    <location>
        <begin position="503"/>
        <end position="559"/>
    </location>
</feature>
<dbReference type="eggNOG" id="COG0840">
    <property type="taxonomic scope" value="Bacteria"/>
</dbReference>
<dbReference type="GO" id="GO:0005886">
    <property type="term" value="C:plasma membrane"/>
    <property type="evidence" value="ECO:0007669"/>
    <property type="project" value="TreeGrafter"/>
</dbReference>
<dbReference type="Proteomes" id="UP000002572">
    <property type="component" value="Chromosome"/>
</dbReference>
<evidence type="ECO:0000259" key="6">
    <source>
        <dbReference type="PROSITE" id="PS50111"/>
    </source>
</evidence>
<accession>E6W0V2</accession>
<dbReference type="EMBL" id="CP002432">
    <property type="protein sequence ID" value="ADU66447.1"/>
    <property type="molecule type" value="Genomic_DNA"/>
</dbReference>
<dbReference type="OrthoDB" id="5337673at2"/>
<reference evidence="7 8" key="1">
    <citation type="submission" date="2010-12" db="EMBL/GenBank/DDBJ databases">
        <title>Complete sequence of Desulfurispirillum indicum S5.</title>
        <authorList>
            <consortium name="US DOE Joint Genome Institute"/>
            <person name="Lucas S."/>
            <person name="Copeland A."/>
            <person name="Lapidus A."/>
            <person name="Cheng J.-F."/>
            <person name="Goodwin L."/>
            <person name="Pitluck S."/>
            <person name="Chertkov O."/>
            <person name="Held B."/>
            <person name="Detter J.C."/>
            <person name="Han C."/>
            <person name="Tapia R."/>
            <person name="Land M."/>
            <person name="Hauser L."/>
            <person name="Kyrpides N."/>
            <person name="Ivanova N."/>
            <person name="Mikhailova N."/>
            <person name="Haggblom M."/>
            <person name="Rauschenbach I."/>
            <person name="Bini E."/>
            <person name="Woyke T."/>
        </authorList>
    </citation>
    <scope>NUCLEOTIDE SEQUENCE [LARGE SCALE GENOMIC DNA]</scope>
    <source>
        <strain evidence="8">ATCC BAA-1389 / DSM 22839 / S5</strain>
    </source>
</reference>